<feature type="compositionally biased region" description="Low complexity" evidence="1">
    <location>
        <begin position="271"/>
        <end position="282"/>
    </location>
</feature>
<gene>
    <name evidence="4" type="ORF">CYY_003730</name>
</gene>
<name>A0A8J4PXZ4_9MYCE</name>
<dbReference type="OrthoDB" id="18234at2759"/>
<dbReference type="PANTHER" id="PTHR13239">
    <property type="entry name" value="PROTEIN REQUIRED FOR HYPHAL ANASTOMOSIS HAM-2"/>
    <property type="match status" value="1"/>
</dbReference>
<evidence type="ECO:0000259" key="2">
    <source>
        <dbReference type="SMART" id="SM01292"/>
    </source>
</evidence>
<evidence type="ECO:0000313" key="4">
    <source>
        <dbReference type="EMBL" id="KAF2074944.1"/>
    </source>
</evidence>
<feature type="domain" description="Far11/STRP C-terminal" evidence="3">
    <location>
        <begin position="453"/>
        <end position="852"/>
    </location>
</feature>
<sequence length="926" mass="106912">MERDIDQQGTVEVEITDIQEDENNNIPPLLPTIELVEENDSNQQQQQQQQQLEEDDQEEEGCFSDSNFQESDQFINEINQLYSYSELNILKKSDLSNQFYSNLLQFCNSYYPEILNQTKPMGITNDNRHSISSSGGSVVTATLLKPIVVKWNDLDVDIKNEYIQLCMEMLECSFKGNSVLYQKYLTRLRFIWYIAQGVRDEYDQSIALQLKYSKSNCKLLYDNQILPILLKSLVLCSKISNEQIVVKPPIQQQDSNNTNTPLRKHHHSHHQNNSNNNSKNNSLNIKINVKKSDPMMSILLDIIYLILVNNQENINIQSDIMGGGSDDDGDIESNTTTTLTSDSIVQVMIQLLCEFNEIEGNVYPIKKILLVFNKSIQIYFGSLESLKRRKQERLAKANYQHTFKSRTSDISNFIKSTSRYHHILRNNAQLHKVNSHFLGTSKEYKSFDLLHLPPSLSESLNLLESHLYPPEPVRKEIGVNYYNNSYDSNSKNNNSSNNSNNITKPRILLENPTNFERFYCMNVGNLSKIVIILLKIILAAAPIKSYTGPINLMAEIVIDAPSPGSSASLIETMQSAVDFLRHKEIISKSTLSILLLLLKHSKFNQHLQFEYITKILYESNAIVLLYKCLNLESIEKHLYSQNFIGSEEYFNISSPSSNASSITTTSSLSLSTSGASSQTQQQPIQENWRNYFSTICILRIIQKIIKHHPPRIYSLPLTKSANILKKYIQLDQLHQKPLIRYYSLKVMKSLVPYLNKKWKQNNMKAITDIYLYVPIHINDHWLTNQSQLSDHDQNIFESNIQERIEEYHKSNYELWYQYNHRHHQTYDIFYKTVIDGVTMTDNSSSASSTSIDKIPILLEMGPYEEILDFDNVKLSSEEKNRALSQDLDNLDQGESSIIFVQDSLEDNLLFEKWNIQKPLFSNTKHH</sequence>
<reference evidence="4" key="1">
    <citation type="submission" date="2020-01" db="EMBL/GenBank/DDBJ databases">
        <title>Development of genomics and gene disruption for Polysphondylium violaceum indicates a role for the polyketide synthase stlB in stalk morphogenesis.</title>
        <authorList>
            <person name="Narita B."/>
            <person name="Kawabe Y."/>
            <person name="Kin K."/>
            <person name="Saito T."/>
            <person name="Gibbs R."/>
            <person name="Kuspa A."/>
            <person name="Muzny D."/>
            <person name="Queller D."/>
            <person name="Richards S."/>
            <person name="Strassman J."/>
            <person name="Sucgang R."/>
            <person name="Worley K."/>
            <person name="Schaap P."/>
        </authorList>
    </citation>
    <scope>NUCLEOTIDE SEQUENCE</scope>
    <source>
        <strain evidence="4">QSvi11</strain>
    </source>
</reference>
<dbReference type="PANTHER" id="PTHR13239:SF4">
    <property type="entry name" value="AT25231P"/>
    <property type="match status" value="1"/>
</dbReference>
<dbReference type="InterPro" id="IPR012486">
    <property type="entry name" value="Far11/STRP_N"/>
</dbReference>
<evidence type="ECO:0000259" key="3">
    <source>
        <dbReference type="SMART" id="SM01293"/>
    </source>
</evidence>
<dbReference type="Pfam" id="PF07923">
    <property type="entry name" value="N1221"/>
    <property type="match status" value="1"/>
</dbReference>
<feature type="compositionally biased region" description="Acidic residues" evidence="1">
    <location>
        <begin position="52"/>
        <end position="62"/>
    </location>
</feature>
<feature type="region of interest" description="Disordered" evidence="1">
    <location>
        <begin position="484"/>
        <end position="503"/>
    </location>
</feature>
<feature type="compositionally biased region" description="Low complexity" evidence="1">
    <location>
        <begin position="484"/>
        <end position="501"/>
    </location>
</feature>
<dbReference type="Proteomes" id="UP000695562">
    <property type="component" value="Unassembled WGS sequence"/>
</dbReference>
<feature type="compositionally biased region" description="Polar residues" evidence="1">
    <location>
        <begin position="250"/>
        <end position="261"/>
    </location>
</feature>
<dbReference type="InterPro" id="IPR040185">
    <property type="entry name" value="Far11/STRP"/>
</dbReference>
<evidence type="ECO:0000256" key="1">
    <source>
        <dbReference type="SAM" id="MobiDB-lite"/>
    </source>
</evidence>
<dbReference type="SMART" id="SM01292">
    <property type="entry name" value="N1221"/>
    <property type="match status" value="1"/>
</dbReference>
<organism evidence="4 5">
    <name type="scientific">Polysphondylium violaceum</name>
    <dbReference type="NCBI Taxonomy" id="133409"/>
    <lineage>
        <taxon>Eukaryota</taxon>
        <taxon>Amoebozoa</taxon>
        <taxon>Evosea</taxon>
        <taxon>Eumycetozoa</taxon>
        <taxon>Dictyostelia</taxon>
        <taxon>Dictyosteliales</taxon>
        <taxon>Dictyosteliaceae</taxon>
        <taxon>Polysphondylium</taxon>
    </lineage>
</organism>
<feature type="compositionally biased region" description="Low complexity" evidence="1">
    <location>
        <begin position="41"/>
        <end position="51"/>
    </location>
</feature>
<feature type="compositionally biased region" description="Acidic residues" evidence="1">
    <location>
        <begin position="14"/>
        <end position="23"/>
    </location>
</feature>
<dbReference type="Pfam" id="PF11882">
    <property type="entry name" value="DUF3402"/>
    <property type="match status" value="2"/>
</dbReference>
<feature type="domain" description="Far11/STRP N-terminal" evidence="2">
    <location>
        <begin position="65"/>
        <end position="434"/>
    </location>
</feature>
<comment type="caution">
    <text evidence="4">The sequence shown here is derived from an EMBL/GenBank/DDBJ whole genome shotgun (WGS) entry which is preliminary data.</text>
</comment>
<protein>
    <submittedName>
        <fullName evidence="4">Uncharacterized protein</fullName>
    </submittedName>
</protein>
<feature type="region of interest" description="Disordered" evidence="1">
    <location>
        <begin position="1"/>
        <end position="64"/>
    </location>
</feature>
<feature type="region of interest" description="Disordered" evidence="1">
    <location>
        <begin position="247"/>
        <end position="282"/>
    </location>
</feature>
<dbReference type="AlphaFoldDB" id="A0A8J4PXZ4"/>
<evidence type="ECO:0000313" key="5">
    <source>
        <dbReference type="Proteomes" id="UP000695562"/>
    </source>
</evidence>
<keyword evidence="5" id="KW-1185">Reference proteome</keyword>
<dbReference type="GO" id="GO:0005829">
    <property type="term" value="C:cytosol"/>
    <property type="evidence" value="ECO:0007669"/>
    <property type="project" value="TreeGrafter"/>
</dbReference>
<dbReference type="InterPro" id="IPR021819">
    <property type="entry name" value="Far11/STRP_C"/>
</dbReference>
<dbReference type="EMBL" id="AJWJ01000121">
    <property type="protein sequence ID" value="KAF2074944.1"/>
    <property type="molecule type" value="Genomic_DNA"/>
</dbReference>
<dbReference type="GO" id="GO:0007010">
    <property type="term" value="P:cytoskeleton organization"/>
    <property type="evidence" value="ECO:0007669"/>
    <property type="project" value="TreeGrafter"/>
</dbReference>
<dbReference type="SMART" id="SM01293">
    <property type="entry name" value="DUF3402"/>
    <property type="match status" value="1"/>
</dbReference>
<accession>A0A8J4PXZ4</accession>
<proteinExistence type="predicted"/>